<dbReference type="Proteomes" id="UP000199029">
    <property type="component" value="Unassembled WGS sequence"/>
</dbReference>
<protein>
    <submittedName>
        <fullName evidence="2">Uncharacterized protein</fullName>
    </submittedName>
</protein>
<organism evidence="2 3">
    <name type="scientific">Hymenobacter arizonensis</name>
    <name type="common">Siccationidurans arizonensis</name>
    <dbReference type="NCBI Taxonomy" id="1227077"/>
    <lineage>
        <taxon>Bacteria</taxon>
        <taxon>Pseudomonadati</taxon>
        <taxon>Bacteroidota</taxon>
        <taxon>Cytophagia</taxon>
        <taxon>Cytophagales</taxon>
        <taxon>Hymenobacteraceae</taxon>
        <taxon>Hymenobacter</taxon>
    </lineage>
</organism>
<dbReference type="AlphaFoldDB" id="A0A1I6BKZ9"/>
<evidence type="ECO:0000313" key="2">
    <source>
        <dbReference type="EMBL" id="SFQ81600.1"/>
    </source>
</evidence>
<evidence type="ECO:0000313" key="3">
    <source>
        <dbReference type="Proteomes" id="UP000199029"/>
    </source>
</evidence>
<evidence type="ECO:0000256" key="1">
    <source>
        <dbReference type="SAM" id="MobiDB-lite"/>
    </source>
</evidence>
<feature type="compositionally biased region" description="Basic and acidic residues" evidence="1">
    <location>
        <begin position="44"/>
        <end position="61"/>
    </location>
</feature>
<proteinExistence type="predicted"/>
<gene>
    <name evidence="2" type="ORF">SAMN04515668_4699</name>
</gene>
<accession>A0A1I6BKZ9</accession>
<reference evidence="3" key="1">
    <citation type="submission" date="2016-10" db="EMBL/GenBank/DDBJ databases">
        <authorList>
            <person name="Varghese N."/>
            <person name="Submissions S."/>
        </authorList>
    </citation>
    <scope>NUCLEOTIDE SEQUENCE [LARGE SCALE GENOMIC DNA]</scope>
    <source>
        <strain evidence="3">OR362-8,ATCC BAA-1266,JCM 13504</strain>
    </source>
</reference>
<sequence length="89" mass="9368">MNWRVYRAIVSVNEVSLVEPLGRGCGYLLQGPAIVQQGPPGEGGRQEADRSGKLSQRERHGGHVRAAAPDGQAVDGPSEDHLALGASAR</sequence>
<keyword evidence="3" id="KW-1185">Reference proteome</keyword>
<dbReference type="EMBL" id="FOXS01000009">
    <property type="protein sequence ID" value="SFQ81600.1"/>
    <property type="molecule type" value="Genomic_DNA"/>
</dbReference>
<feature type="region of interest" description="Disordered" evidence="1">
    <location>
        <begin position="32"/>
        <end position="89"/>
    </location>
</feature>
<name>A0A1I6BKZ9_HYMAR</name>
<dbReference type="STRING" id="1227077.SAMN04515668_4699"/>